<accession>A0A917Q9B4</accession>
<comment type="caution">
    <text evidence="2">The sequence shown here is derived from an EMBL/GenBank/DDBJ whole genome shotgun (WGS) entry which is preliminary data.</text>
</comment>
<evidence type="ECO:0000256" key="1">
    <source>
        <dbReference type="SAM" id="SignalP"/>
    </source>
</evidence>
<name>A0A917Q9B4_9HYPH</name>
<evidence type="ECO:0008006" key="4">
    <source>
        <dbReference type="Google" id="ProtNLM"/>
    </source>
</evidence>
<keyword evidence="1" id="KW-0732">Signal</keyword>
<protein>
    <recommendedName>
        <fullName evidence="4">Lipoprotein</fullName>
    </recommendedName>
</protein>
<dbReference type="Proteomes" id="UP000600449">
    <property type="component" value="Unassembled WGS sequence"/>
</dbReference>
<gene>
    <name evidence="2" type="ORF">GCM10011322_26190</name>
</gene>
<organism evidence="2 3">
    <name type="scientific">Salinarimonas ramus</name>
    <dbReference type="NCBI Taxonomy" id="690164"/>
    <lineage>
        <taxon>Bacteria</taxon>
        <taxon>Pseudomonadati</taxon>
        <taxon>Pseudomonadota</taxon>
        <taxon>Alphaproteobacteria</taxon>
        <taxon>Hyphomicrobiales</taxon>
        <taxon>Salinarimonadaceae</taxon>
        <taxon>Salinarimonas</taxon>
    </lineage>
</organism>
<feature type="chain" id="PRO_5038000032" description="Lipoprotein" evidence="1">
    <location>
        <begin position="24"/>
        <end position="127"/>
    </location>
</feature>
<keyword evidence="3" id="KW-1185">Reference proteome</keyword>
<dbReference type="EMBL" id="BMMF01000007">
    <property type="protein sequence ID" value="GGK37908.1"/>
    <property type="molecule type" value="Genomic_DNA"/>
</dbReference>
<evidence type="ECO:0000313" key="3">
    <source>
        <dbReference type="Proteomes" id="UP000600449"/>
    </source>
</evidence>
<proteinExistence type="predicted"/>
<feature type="signal peptide" evidence="1">
    <location>
        <begin position="1"/>
        <end position="23"/>
    </location>
</feature>
<dbReference type="AlphaFoldDB" id="A0A917Q9B4"/>
<reference evidence="2 3" key="1">
    <citation type="journal article" date="2014" name="Int. J. Syst. Evol. Microbiol.">
        <title>Complete genome sequence of Corynebacterium casei LMG S-19264T (=DSM 44701T), isolated from a smear-ripened cheese.</title>
        <authorList>
            <consortium name="US DOE Joint Genome Institute (JGI-PGF)"/>
            <person name="Walter F."/>
            <person name="Albersmeier A."/>
            <person name="Kalinowski J."/>
            <person name="Ruckert C."/>
        </authorList>
    </citation>
    <scope>NUCLEOTIDE SEQUENCE [LARGE SCALE GENOMIC DNA]</scope>
    <source>
        <strain evidence="2 3">CGMCC 1.9161</strain>
    </source>
</reference>
<evidence type="ECO:0000313" key="2">
    <source>
        <dbReference type="EMBL" id="GGK37908.1"/>
    </source>
</evidence>
<dbReference type="RefSeq" id="WP_244645366.1">
    <property type="nucleotide sequence ID" value="NZ_BMMF01000007.1"/>
</dbReference>
<sequence>MGRFSTIAAAAAVLATLAACGQADRDAARLCRLTLPVLNPDGAEIAVLRAVAPEDDLVRVDYTVEIGGRSRQRWALCRFAHDPIRGGRTELVALETDEGPVTGASLYLMRRFWLETPDAQAADPGAG</sequence>
<dbReference type="PROSITE" id="PS51257">
    <property type="entry name" value="PROKAR_LIPOPROTEIN"/>
    <property type="match status" value="1"/>
</dbReference>